<name>A0A382B9S1_9ZZZZ</name>
<reference evidence="1" key="1">
    <citation type="submission" date="2018-05" db="EMBL/GenBank/DDBJ databases">
        <authorList>
            <person name="Lanie J.A."/>
            <person name="Ng W.-L."/>
            <person name="Kazmierczak K.M."/>
            <person name="Andrzejewski T.M."/>
            <person name="Davidsen T.M."/>
            <person name="Wayne K.J."/>
            <person name="Tettelin H."/>
            <person name="Glass J.I."/>
            <person name="Rusch D."/>
            <person name="Podicherti R."/>
            <person name="Tsui H.-C.T."/>
            <person name="Winkler M.E."/>
        </authorList>
    </citation>
    <scope>NUCLEOTIDE SEQUENCE</scope>
</reference>
<dbReference type="AlphaFoldDB" id="A0A382B9S1"/>
<organism evidence="1">
    <name type="scientific">marine metagenome</name>
    <dbReference type="NCBI Taxonomy" id="408172"/>
    <lineage>
        <taxon>unclassified sequences</taxon>
        <taxon>metagenomes</taxon>
        <taxon>ecological metagenomes</taxon>
    </lineage>
</organism>
<evidence type="ECO:0000313" key="1">
    <source>
        <dbReference type="EMBL" id="SVB09977.1"/>
    </source>
</evidence>
<accession>A0A382B9S1</accession>
<gene>
    <name evidence="1" type="ORF">METZ01_LOCUS162831</name>
</gene>
<sequence length="48" mass="5321">MYILIPTIAPIPQTTAAIISNIESSGPSVIFHFILKNCIISRLLLHFL</sequence>
<proteinExistence type="predicted"/>
<dbReference type="EMBL" id="UINC01028638">
    <property type="protein sequence ID" value="SVB09977.1"/>
    <property type="molecule type" value="Genomic_DNA"/>
</dbReference>
<protein>
    <submittedName>
        <fullName evidence="1">Uncharacterized protein</fullName>
    </submittedName>
</protein>